<feature type="compositionally biased region" description="Basic residues" evidence="1">
    <location>
        <begin position="26"/>
        <end position="37"/>
    </location>
</feature>
<feature type="compositionally biased region" description="Basic and acidic residues" evidence="1">
    <location>
        <begin position="67"/>
        <end position="88"/>
    </location>
</feature>
<feature type="region of interest" description="Disordered" evidence="1">
    <location>
        <begin position="26"/>
        <end position="99"/>
    </location>
</feature>
<protein>
    <submittedName>
        <fullName evidence="2">Uncharacterized protein</fullName>
    </submittedName>
</protein>
<name>A0A165GPP9_9BASI</name>
<keyword evidence="3" id="KW-1185">Reference proteome</keyword>
<evidence type="ECO:0000313" key="3">
    <source>
        <dbReference type="Proteomes" id="UP000076842"/>
    </source>
</evidence>
<sequence length="279" mass="32019">MALGPECLLKPSQPSLSSAIFRHPHHSSTLAHRRHHPYSTNKATPMPVWKLHRKRRFHGLPEASPPPEKRSPETKRDVLRPSRCDDQPKPPPVPPGTLYWRRAQRGRTKRVGQLELPPSPDMDYVRKHLVPHRARFIDLEEIFAQFDTPLAREADGAADWFSFQVQIAARNLVADLILWVKRDFESAKHAARMWREDMQHWIDGFEEWELGSPLHLEAVRVAGELPIMVEREDNTGDLYPNDIDPTPHQNFKYGDPDLSDSGSEGLLETPPFTMYSGSD</sequence>
<reference evidence="2 3" key="1">
    <citation type="journal article" date="2016" name="Mol. Biol. Evol.">
        <title>Comparative Genomics of Early-Diverging Mushroom-Forming Fungi Provides Insights into the Origins of Lignocellulose Decay Capabilities.</title>
        <authorList>
            <person name="Nagy L.G."/>
            <person name="Riley R."/>
            <person name="Tritt A."/>
            <person name="Adam C."/>
            <person name="Daum C."/>
            <person name="Floudas D."/>
            <person name="Sun H."/>
            <person name="Yadav J.S."/>
            <person name="Pangilinan J."/>
            <person name="Larsson K.H."/>
            <person name="Matsuura K."/>
            <person name="Barry K."/>
            <person name="Labutti K."/>
            <person name="Kuo R."/>
            <person name="Ohm R.A."/>
            <person name="Bhattacharya S.S."/>
            <person name="Shirouzu T."/>
            <person name="Yoshinaga Y."/>
            <person name="Martin F.M."/>
            <person name="Grigoriev I.V."/>
            <person name="Hibbett D.S."/>
        </authorList>
    </citation>
    <scope>NUCLEOTIDE SEQUENCE [LARGE SCALE GENOMIC DNA]</scope>
    <source>
        <strain evidence="2 3">HHB12733</strain>
    </source>
</reference>
<dbReference type="OrthoDB" id="10361062at2759"/>
<feature type="region of interest" description="Disordered" evidence="1">
    <location>
        <begin position="234"/>
        <end position="279"/>
    </location>
</feature>
<gene>
    <name evidence="2" type="ORF">CALCODRAFT_554835</name>
</gene>
<organism evidence="2 3">
    <name type="scientific">Calocera cornea HHB12733</name>
    <dbReference type="NCBI Taxonomy" id="1353952"/>
    <lineage>
        <taxon>Eukaryota</taxon>
        <taxon>Fungi</taxon>
        <taxon>Dikarya</taxon>
        <taxon>Basidiomycota</taxon>
        <taxon>Agaricomycotina</taxon>
        <taxon>Dacrymycetes</taxon>
        <taxon>Dacrymycetales</taxon>
        <taxon>Dacrymycetaceae</taxon>
        <taxon>Calocera</taxon>
    </lineage>
</organism>
<dbReference type="InParanoid" id="A0A165GPP9"/>
<dbReference type="EMBL" id="KV423952">
    <property type="protein sequence ID" value="KZT58319.1"/>
    <property type="molecule type" value="Genomic_DNA"/>
</dbReference>
<proteinExistence type="predicted"/>
<accession>A0A165GPP9</accession>
<dbReference type="Proteomes" id="UP000076842">
    <property type="component" value="Unassembled WGS sequence"/>
</dbReference>
<evidence type="ECO:0000313" key="2">
    <source>
        <dbReference type="EMBL" id="KZT58319.1"/>
    </source>
</evidence>
<dbReference type="AlphaFoldDB" id="A0A165GPP9"/>
<evidence type="ECO:0000256" key="1">
    <source>
        <dbReference type="SAM" id="MobiDB-lite"/>
    </source>
</evidence>